<evidence type="ECO:0000313" key="3">
    <source>
        <dbReference type="Proteomes" id="UP000010388"/>
    </source>
</evidence>
<dbReference type="PATRIC" id="fig|292564.3.peg.885"/>
<keyword evidence="2" id="KW-0418">Kinase</keyword>
<dbReference type="SUPFAM" id="SSF56112">
    <property type="entry name" value="Protein kinase-like (PK-like)"/>
    <property type="match status" value="1"/>
</dbReference>
<dbReference type="eggNOG" id="COG2334">
    <property type="taxonomic scope" value="Bacteria"/>
</dbReference>
<dbReference type="STRING" id="292564.Cyagr_0932"/>
<dbReference type="InterPro" id="IPR002575">
    <property type="entry name" value="Aminoglycoside_PTrfase"/>
</dbReference>
<dbReference type="RefSeq" id="WP_015108568.1">
    <property type="nucleotide sequence ID" value="NC_019675.1"/>
</dbReference>
<name>K9P6C6_CYAGP</name>
<evidence type="ECO:0000259" key="1">
    <source>
        <dbReference type="Pfam" id="PF01636"/>
    </source>
</evidence>
<evidence type="ECO:0000313" key="2">
    <source>
        <dbReference type="EMBL" id="AFY28114.1"/>
    </source>
</evidence>
<dbReference type="PANTHER" id="PTHR21064:SF5">
    <property type="entry name" value="SLR1880 PROTEIN"/>
    <property type="match status" value="1"/>
</dbReference>
<feature type="domain" description="Aminoglycoside phosphotransferase" evidence="1">
    <location>
        <begin position="43"/>
        <end position="291"/>
    </location>
</feature>
<dbReference type="Pfam" id="PF01636">
    <property type="entry name" value="APH"/>
    <property type="match status" value="1"/>
</dbReference>
<dbReference type="Gene3D" id="3.90.1200.10">
    <property type="match status" value="1"/>
</dbReference>
<dbReference type="AlphaFoldDB" id="K9P6C6"/>
<reference evidence="3" key="1">
    <citation type="journal article" date="2013" name="Proc. Natl. Acad. Sci. U.S.A.">
        <title>Improving the coverage of the cyanobacterial phylum using diversity-driven genome sequencing.</title>
        <authorList>
            <person name="Shih P.M."/>
            <person name="Wu D."/>
            <person name="Latifi A."/>
            <person name="Axen S.D."/>
            <person name="Fewer D.P."/>
            <person name="Talla E."/>
            <person name="Calteau A."/>
            <person name="Cai F."/>
            <person name="Tandeau de Marsac N."/>
            <person name="Rippka R."/>
            <person name="Herdman M."/>
            <person name="Sivonen K."/>
            <person name="Coursin T."/>
            <person name="Laurent T."/>
            <person name="Goodwin L."/>
            <person name="Nolan M."/>
            <person name="Davenport K.W."/>
            <person name="Han C.S."/>
            <person name="Rubin E.M."/>
            <person name="Eisen J.A."/>
            <person name="Woyke T."/>
            <person name="Gugger M."/>
            <person name="Kerfeld C.A."/>
        </authorList>
    </citation>
    <scope>NUCLEOTIDE SEQUENCE [LARGE SCALE GENOMIC DNA]</scope>
    <source>
        <strain evidence="3">ATCC 27147 / PCC 6307</strain>
    </source>
</reference>
<proteinExistence type="predicted"/>
<gene>
    <name evidence="2" type="ordered locus">Cyagr_0932</name>
</gene>
<dbReference type="PANTHER" id="PTHR21064">
    <property type="entry name" value="AMINOGLYCOSIDE PHOSPHOTRANSFERASE DOMAIN-CONTAINING PROTEIN-RELATED"/>
    <property type="match status" value="1"/>
</dbReference>
<dbReference type="KEGG" id="cgc:Cyagr_0932"/>
<organism evidence="2 3">
    <name type="scientific">Cyanobium gracile (strain ATCC 27147 / PCC 6307)</name>
    <dbReference type="NCBI Taxonomy" id="292564"/>
    <lineage>
        <taxon>Bacteria</taxon>
        <taxon>Bacillati</taxon>
        <taxon>Cyanobacteriota</taxon>
        <taxon>Cyanophyceae</taxon>
        <taxon>Synechococcales</taxon>
        <taxon>Prochlorococcaceae</taxon>
        <taxon>Cyanobium</taxon>
    </lineage>
</organism>
<dbReference type="Proteomes" id="UP000010388">
    <property type="component" value="Chromosome"/>
</dbReference>
<accession>K9P6C6</accession>
<protein>
    <submittedName>
        <fullName evidence="2">Putative homoserine kinase type II (Protein kinase fold)</fullName>
    </submittedName>
</protein>
<dbReference type="InterPro" id="IPR011009">
    <property type="entry name" value="Kinase-like_dom_sf"/>
</dbReference>
<sequence>MPGRHAIIRTCATGERPMTLGESDGALVSIAEAFDLPGRVRSLEPLGSGNVNESFVVVCDGPPVQRFVLQRLNRRVFARPDLVMANILALGDHVERRLAQGGSPLGERRWEVPRVVRCRADQRPWVEREDGFWRLITFVESSRSFDLVTSAEQAREVGAGLGLFHHLISDLSPERLADTLEGFHITPRYLEQYDTVLADAGAAAGSDVSHCRAFVEERRGFASVLEVARASGRLRLRPIHGDPKVSNVMLETGSGRAVALVDLDTVKPGLIHYDIGDCLRSCCNPLGEETADFEAVRFDVDLCRAVLGGYLSAASGFLTEADYDHLYAAIRLISFELGLRFFTDHLAGNVYFRTERPDHNLQRALVQFRLTASIEAQERSILAVIDELRAGGAGAP</sequence>
<dbReference type="EMBL" id="CP003495">
    <property type="protein sequence ID" value="AFY28114.1"/>
    <property type="molecule type" value="Genomic_DNA"/>
</dbReference>
<dbReference type="HOGENOM" id="CLU_037718_0_0_3"/>
<dbReference type="GO" id="GO:0016301">
    <property type="term" value="F:kinase activity"/>
    <property type="evidence" value="ECO:0007669"/>
    <property type="project" value="UniProtKB-KW"/>
</dbReference>
<dbReference type="InterPro" id="IPR050249">
    <property type="entry name" value="Pseudomonas-type_ThrB"/>
</dbReference>
<keyword evidence="2" id="KW-0808">Transferase</keyword>